<sequence length="65" mass="7305">MNAEKTGESEIENHSRLPSCRNCISSHMQDNIAIRSEACKTACIDDCEVIKNNLAVEMTHNTSYF</sequence>
<organism evidence="1 2">
    <name type="scientific">Leptidea sinapis</name>
    <dbReference type="NCBI Taxonomy" id="189913"/>
    <lineage>
        <taxon>Eukaryota</taxon>
        <taxon>Metazoa</taxon>
        <taxon>Ecdysozoa</taxon>
        <taxon>Arthropoda</taxon>
        <taxon>Hexapoda</taxon>
        <taxon>Insecta</taxon>
        <taxon>Pterygota</taxon>
        <taxon>Neoptera</taxon>
        <taxon>Endopterygota</taxon>
        <taxon>Lepidoptera</taxon>
        <taxon>Glossata</taxon>
        <taxon>Ditrysia</taxon>
        <taxon>Papilionoidea</taxon>
        <taxon>Pieridae</taxon>
        <taxon>Dismorphiinae</taxon>
        <taxon>Leptidea</taxon>
    </lineage>
</organism>
<name>A0A5E4Q966_9NEOP</name>
<accession>A0A5E4Q966</accession>
<reference evidence="1 2" key="1">
    <citation type="submission" date="2017-07" db="EMBL/GenBank/DDBJ databases">
        <authorList>
            <person name="Talla V."/>
            <person name="Backstrom N."/>
        </authorList>
    </citation>
    <scope>NUCLEOTIDE SEQUENCE [LARGE SCALE GENOMIC DNA]</scope>
</reference>
<dbReference type="AlphaFoldDB" id="A0A5E4Q966"/>
<dbReference type="Proteomes" id="UP000324832">
    <property type="component" value="Unassembled WGS sequence"/>
</dbReference>
<proteinExistence type="predicted"/>
<evidence type="ECO:0000313" key="2">
    <source>
        <dbReference type="Proteomes" id="UP000324832"/>
    </source>
</evidence>
<protein>
    <submittedName>
        <fullName evidence="1">Uncharacterized protein</fullName>
    </submittedName>
</protein>
<keyword evidence="2" id="KW-1185">Reference proteome</keyword>
<dbReference type="EMBL" id="FZQP02002115">
    <property type="protein sequence ID" value="VVC94772.1"/>
    <property type="molecule type" value="Genomic_DNA"/>
</dbReference>
<gene>
    <name evidence="1" type="ORF">LSINAPIS_LOCUS6652</name>
</gene>
<evidence type="ECO:0000313" key="1">
    <source>
        <dbReference type="EMBL" id="VVC94772.1"/>
    </source>
</evidence>